<dbReference type="GO" id="GO:0055085">
    <property type="term" value="P:transmembrane transport"/>
    <property type="evidence" value="ECO:0007669"/>
    <property type="project" value="InterPro"/>
</dbReference>
<proteinExistence type="inferred from homology"/>
<dbReference type="Proteomes" id="UP000325255">
    <property type="component" value="Unassembled WGS sequence"/>
</dbReference>
<dbReference type="Pfam" id="PF00528">
    <property type="entry name" value="BPD_transp_1"/>
    <property type="match status" value="1"/>
</dbReference>
<feature type="transmembrane region" description="Helical" evidence="7">
    <location>
        <begin position="223"/>
        <end position="244"/>
    </location>
</feature>
<reference evidence="9 10" key="1">
    <citation type="submission" date="2019-09" db="EMBL/GenBank/DDBJ databases">
        <title>Genome sequence of Rhodovastum atsumiense, a diverse member of the Acetobacteraceae family of non-sulfur purple photosynthetic bacteria.</title>
        <authorList>
            <person name="Meyer T."/>
            <person name="Kyndt J."/>
        </authorList>
    </citation>
    <scope>NUCLEOTIDE SEQUENCE [LARGE SCALE GENOMIC DNA]</scope>
    <source>
        <strain evidence="9 10">DSM 21279</strain>
    </source>
</reference>
<accession>A0A5M6IWE5</accession>
<feature type="transmembrane region" description="Helical" evidence="7">
    <location>
        <begin position="71"/>
        <end position="91"/>
    </location>
</feature>
<dbReference type="EMBL" id="VWPK01000011">
    <property type="protein sequence ID" value="KAA5612612.1"/>
    <property type="molecule type" value="Genomic_DNA"/>
</dbReference>
<dbReference type="GO" id="GO:0010438">
    <property type="term" value="P:cellular response to sulfur starvation"/>
    <property type="evidence" value="ECO:0007669"/>
    <property type="project" value="TreeGrafter"/>
</dbReference>
<dbReference type="PANTHER" id="PTHR30151">
    <property type="entry name" value="ALKANE SULFONATE ABC TRANSPORTER-RELATED, MEMBRANE SUBUNIT"/>
    <property type="match status" value="1"/>
</dbReference>
<sequence>MILPSRAAVLRRLRPWLVPLLALALWDLGSRAGWFDPRLLPSPEAILARFRAEVANGDLGGDVAASLSRDLAGFAIGASTGVALGLLLGLSHLAERLLGPLFLAYRQVALFAWVPLLSMWFGGNEVGKIAFISLAALAPAVVNTWRGTREIPRTQVELAAVLTFGRLDFIRFIALPAALPAIATGLRTALIYAWLATIGAELFLNIAPGLGGRMNEGRETFQMDLLLTCLIVLGVLGIVFARAATAAEAALLRRRMA</sequence>
<keyword evidence="4 7" id="KW-0812">Transmembrane</keyword>
<feature type="domain" description="ABC transmembrane type-1" evidence="8">
    <location>
        <begin position="63"/>
        <end position="244"/>
    </location>
</feature>
<evidence type="ECO:0000313" key="9">
    <source>
        <dbReference type="EMBL" id="KAA5612612.1"/>
    </source>
</evidence>
<keyword evidence="6 7" id="KW-0472">Membrane</keyword>
<evidence type="ECO:0000256" key="4">
    <source>
        <dbReference type="ARBA" id="ARBA00022692"/>
    </source>
</evidence>
<gene>
    <name evidence="9" type="ORF">F1189_09160</name>
</gene>
<dbReference type="OrthoDB" id="9786495at2"/>
<evidence type="ECO:0000256" key="5">
    <source>
        <dbReference type="ARBA" id="ARBA00022989"/>
    </source>
</evidence>
<feature type="transmembrane region" description="Helical" evidence="7">
    <location>
        <begin position="129"/>
        <end position="146"/>
    </location>
</feature>
<keyword evidence="5 7" id="KW-1133">Transmembrane helix</keyword>
<evidence type="ECO:0000256" key="1">
    <source>
        <dbReference type="ARBA" id="ARBA00004651"/>
    </source>
</evidence>
<dbReference type="PANTHER" id="PTHR30151:SF25">
    <property type="entry name" value="TAURINE TRANSPORT SYSTEM PERMEASE PROTEIN TAUC"/>
    <property type="match status" value="1"/>
</dbReference>
<feature type="transmembrane region" description="Helical" evidence="7">
    <location>
        <begin position="103"/>
        <end position="123"/>
    </location>
</feature>
<keyword evidence="3" id="KW-1003">Cell membrane</keyword>
<dbReference type="Gene3D" id="1.10.3720.10">
    <property type="entry name" value="MetI-like"/>
    <property type="match status" value="1"/>
</dbReference>
<dbReference type="RefSeq" id="WP_150040427.1">
    <property type="nucleotide sequence ID" value="NZ_OW485601.1"/>
</dbReference>
<keyword evidence="10" id="KW-1185">Reference proteome</keyword>
<protein>
    <submittedName>
        <fullName evidence="9">ABC transporter permease</fullName>
    </submittedName>
</protein>
<evidence type="ECO:0000259" key="8">
    <source>
        <dbReference type="PROSITE" id="PS50928"/>
    </source>
</evidence>
<comment type="caution">
    <text evidence="9">The sequence shown here is derived from an EMBL/GenBank/DDBJ whole genome shotgun (WGS) entry which is preliminary data.</text>
</comment>
<organism evidence="9 10">
    <name type="scientific">Rhodovastum atsumiense</name>
    <dbReference type="NCBI Taxonomy" id="504468"/>
    <lineage>
        <taxon>Bacteria</taxon>
        <taxon>Pseudomonadati</taxon>
        <taxon>Pseudomonadota</taxon>
        <taxon>Alphaproteobacteria</taxon>
        <taxon>Acetobacterales</taxon>
        <taxon>Acetobacteraceae</taxon>
        <taxon>Rhodovastum</taxon>
    </lineage>
</organism>
<evidence type="ECO:0000256" key="2">
    <source>
        <dbReference type="ARBA" id="ARBA00022448"/>
    </source>
</evidence>
<dbReference type="InterPro" id="IPR000515">
    <property type="entry name" value="MetI-like"/>
</dbReference>
<dbReference type="GO" id="GO:0005886">
    <property type="term" value="C:plasma membrane"/>
    <property type="evidence" value="ECO:0007669"/>
    <property type="project" value="UniProtKB-SubCell"/>
</dbReference>
<name>A0A5M6IWE5_9PROT</name>
<evidence type="ECO:0000256" key="7">
    <source>
        <dbReference type="RuleBase" id="RU363032"/>
    </source>
</evidence>
<dbReference type="PROSITE" id="PS50928">
    <property type="entry name" value="ABC_TM1"/>
    <property type="match status" value="1"/>
</dbReference>
<comment type="similarity">
    <text evidence="7">Belongs to the binding-protein-dependent transport system permease family.</text>
</comment>
<dbReference type="AlphaFoldDB" id="A0A5M6IWE5"/>
<feature type="transmembrane region" description="Helical" evidence="7">
    <location>
        <begin position="191"/>
        <end position="211"/>
    </location>
</feature>
<evidence type="ECO:0000313" key="10">
    <source>
        <dbReference type="Proteomes" id="UP000325255"/>
    </source>
</evidence>
<comment type="subcellular location">
    <subcellularLocation>
        <location evidence="1 7">Cell membrane</location>
        <topology evidence="1 7">Multi-pass membrane protein</topology>
    </subcellularLocation>
</comment>
<evidence type="ECO:0000256" key="3">
    <source>
        <dbReference type="ARBA" id="ARBA00022475"/>
    </source>
</evidence>
<evidence type="ECO:0000256" key="6">
    <source>
        <dbReference type="ARBA" id="ARBA00023136"/>
    </source>
</evidence>
<dbReference type="InterPro" id="IPR035906">
    <property type="entry name" value="MetI-like_sf"/>
</dbReference>
<keyword evidence="2 7" id="KW-0813">Transport</keyword>
<dbReference type="SUPFAM" id="SSF161098">
    <property type="entry name" value="MetI-like"/>
    <property type="match status" value="1"/>
</dbReference>